<dbReference type="RefSeq" id="WP_347437627.1">
    <property type="nucleotide sequence ID" value="NZ_CP089291.1"/>
</dbReference>
<evidence type="ECO:0000256" key="7">
    <source>
        <dbReference type="SAM" id="SignalP"/>
    </source>
</evidence>
<evidence type="ECO:0000256" key="4">
    <source>
        <dbReference type="ARBA" id="ARBA00022729"/>
    </source>
</evidence>
<evidence type="ECO:0000313" key="8">
    <source>
        <dbReference type="EMBL" id="UOF90932.1"/>
    </source>
</evidence>
<organism evidence="8 9">
    <name type="scientific">Fodinisporobacter ferrooxydans</name>
    <dbReference type="NCBI Taxonomy" id="2901836"/>
    <lineage>
        <taxon>Bacteria</taxon>
        <taxon>Bacillati</taxon>
        <taxon>Bacillota</taxon>
        <taxon>Bacilli</taxon>
        <taxon>Bacillales</taxon>
        <taxon>Alicyclobacillaceae</taxon>
        <taxon>Fodinisporobacter</taxon>
    </lineage>
</organism>
<feature type="chain" id="PRO_5047154213" description="Probable sugar-binding periplasmic protein" evidence="7">
    <location>
        <begin position="20"/>
        <end position="436"/>
    </location>
</feature>
<keyword evidence="9" id="KW-1185">Reference proteome</keyword>
<reference evidence="8" key="1">
    <citation type="submission" date="2021-12" db="EMBL/GenBank/DDBJ databases">
        <title>Alicyclobacillaceae gen. nov., sp. nov., isolated from chalcocite enrichment system.</title>
        <authorList>
            <person name="Jiang Z."/>
        </authorList>
    </citation>
    <scope>NUCLEOTIDE SEQUENCE</scope>
    <source>
        <strain evidence="8">MYW30-H2</strain>
    </source>
</reference>
<dbReference type="PANTHER" id="PTHR43649">
    <property type="entry name" value="ARABINOSE-BINDING PROTEIN-RELATED"/>
    <property type="match status" value="1"/>
</dbReference>
<proteinExistence type="inferred from homology"/>
<evidence type="ECO:0000256" key="6">
    <source>
        <dbReference type="ARBA" id="ARBA00049753"/>
    </source>
</evidence>
<evidence type="ECO:0000256" key="5">
    <source>
        <dbReference type="ARBA" id="ARBA00049629"/>
    </source>
</evidence>
<keyword evidence="4 7" id="KW-0732">Signal</keyword>
<evidence type="ECO:0000256" key="2">
    <source>
        <dbReference type="ARBA" id="ARBA00008520"/>
    </source>
</evidence>
<dbReference type="InterPro" id="IPR006059">
    <property type="entry name" value="SBP"/>
</dbReference>
<sequence length="436" mass="47121">MNKKSKVITAAAVMTSVLALTACGSSTTGNQGAPAGGGANKTADAKKSVEIFSWWTGGGEEEGLKALIQLFKKQNPDVNVINAAVAGGAGTNAQAVLASRMQAGDPPDTFQVHAGAELLDSWVKAGKMQPLNDLYKEAGWTDKFPKSLVDMMSKDGKIYSVAVDIHRGNVLWINKKIFDDNHLKPPTTFDEFFKDADILKAKGITPLALGDKEPWTATMLFEDVLLGELGPQGYDDLTQGKIKWDDPKVKQSLEIFKKMLTYVNSDHAARTWQDASQLVAKGQAAMNVMGDWAKGYFTSDLKLKPNVDFEWTTTPGTGSSFMVISDTFGLPKGIKHPEETKTFLKLLGSVEGQDAFNPLKGSIPARVDADPSKYDVYSKQAMADFKKDALTPSIAHGSAMPQGFVTQMNQAINIFVTQGDVNTAATTLEQDAEQNK</sequence>
<dbReference type="PANTHER" id="PTHR43649:SF28">
    <property type="entry name" value="BINDING PROTEIN COMPONENT OF ABC SUGAR TRANSPORTER-RELATED"/>
    <property type="match status" value="1"/>
</dbReference>
<dbReference type="EMBL" id="CP089291">
    <property type="protein sequence ID" value="UOF90932.1"/>
    <property type="molecule type" value="Genomic_DNA"/>
</dbReference>
<comment type="similarity">
    <text evidence="2">Belongs to the bacterial solute-binding protein 1 family.</text>
</comment>
<evidence type="ECO:0000256" key="1">
    <source>
        <dbReference type="ARBA" id="ARBA00004196"/>
    </source>
</evidence>
<dbReference type="Proteomes" id="UP000830167">
    <property type="component" value="Chromosome"/>
</dbReference>
<dbReference type="PROSITE" id="PS51257">
    <property type="entry name" value="PROKAR_LIPOPROTEIN"/>
    <property type="match status" value="1"/>
</dbReference>
<gene>
    <name evidence="8" type="ORF">LSG31_01185</name>
</gene>
<dbReference type="SUPFAM" id="SSF53850">
    <property type="entry name" value="Periplasmic binding protein-like II"/>
    <property type="match status" value="1"/>
</dbReference>
<feature type="signal peptide" evidence="7">
    <location>
        <begin position="1"/>
        <end position="19"/>
    </location>
</feature>
<dbReference type="InterPro" id="IPR050490">
    <property type="entry name" value="Bact_solute-bd_prot1"/>
</dbReference>
<comment type="function">
    <text evidence="5">Part of a binding-protein-dependent transport system for a sugar.</text>
</comment>
<name>A0ABY4CK95_9BACL</name>
<keyword evidence="3" id="KW-0813">Transport</keyword>
<evidence type="ECO:0000256" key="3">
    <source>
        <dbReference type="ARBA" id="ARBA00022448"/>
    </source>
</evidence>
<dbReference type="Gene3D" id="3.40.190.10">
    <property type="entry name" value="Periplasmic binding protein-like II"/>
    <property type="match status" value="2"/>
</dbReference>
<accession>A0ABY4CK95</accession>
<protein>
    <recommendedName>
        <fullName evidence="6">Probable sugar-binding periplasmic protein</fullName>
    </recommendedName>
</protein>
<dbReference type="Pfam" id="PF01547">
    <property type="entry name" value="SBP_bac_1"/>
    <property type="match status" value="1"/>
</dbReference>
<evidence type="ECO:0000313" key="9">
    <source>
        <dbReference type="Proteomes" id="UP000830167"/>
    </source>
</evidence>
<comment type="subcellular location">
    <subcellularLocation>
        <location evidence="1">Cell envelope</location>
    </subcellularLocation>
</comment>